<feature type="active site" description="Charge relay system" evidence="15">
    <location>
        <position position="141"/>
    </location>
</feature>
<dbReference type="CDD" id="cd10839">
    <property type="entry name" value="cpPDZ1_DegP-like"/>
    <property type="match status" value="1"/>
</dbReference>
<dbReference type="FunFam" id="2.40.10.120:FF:000007">
    <property type="entry name" value="Periplasmic serine endoprotease DegP-like"/>
    <property type="match status" value="1"/>
</dbReference>
<evidence type="ECO:0000256" key="17">
    <source>
        <dbReference type="SAM" id="MobiDB-lite"/>
    </source>
</evidence>
<dbReference type="InterPro" id="IPR001478">
    <property type="entry name" value="PDZ"/>
</dbReference>
<name>A0A251XAU1_9GAMM</name>
<keyword evidence="9" id="KW-0677">Repeat</keyword>
<evidence type="ECO:0000256" key="15">
    <source>
        <dbReference type="PIRSR" id="PIRSR611782-1"/>
    </source>
</evidence>
<sequence>MIGVLSVWCVLIFWNTSLHATNLPDFTPLVEQYGPAVVNISTSSRKTEENSEHGGGGRSLPELPEDSPFNEFFRRFFDEQPEGGFMEELPSTSLGSGFIISADGYVVTNNHVIEESGEIIVRLNDRREFVAQLIGADKRSDLALLKVEATDLPTVKLGSSSALKVGEWVLAIGSPFGFEYSVTAGIVSAKGRSLPKDTYVPFIQTDVAINPGNSGGPLFNMAGEVVGVNSQIYSRTGGFMGLSFAIPVDMMIHIVEQLKANGKVTRGWLGVLIQDVTRELAESFAMDKPQGALVAQVLPNSPAEAAGFQVGDIILKFNGKTIERSAELPPLVGMSELDKPAVAEVLRGSEVLNIDVIVSELPPEEEVRSAARGQGSSTTSNRMGVSVMALTPEQRKELNIAEDGVLVQKVERGPAQEAGIRDNDVIVMLDGKRVKDVKHFSELVSGLEAGRTVPVLINRRGNPSFLALKIPK</sequence>
<dbReference type="NCBIfam" id="TIGR02037">
    <property type="entry name" value="degP_htrA_DO"/>
    <property type="match status" value="1"/>
</dbReference>
<comment type="caution">
    <text evidence="20">The sequence shown here is derived from an EMBL/GenBank/DDBJ whole genome shotgun (WGS) entry which is preliminary data.</text>
</comment>
<evidence type="ECO:0000256" key="11">
    <source>
        <dbReference type="ARBA" id="ARBA00022801"/>
    </source>
</evidence>
<evidence type="ECO:0000313" key="21">
    <source>
        <dbReference type="Proteomes" id="UP000194798"/>
    </source>
</evidence>
<dbReference type="PANTHER" id="PTHR22939">
    <property type="entry name" value="SERINE PROTEASE FAMILY S1C HTRA-RELATED"/>
    <property type="match status" value="1"/>
</dbReference>
<dbReference type="PROSITE" id="PS50106">
    <property type="entry name" value="PDZ"/>
    <property type="match status" value="2"/>
</dbReference>
<keyword evidence="7" id="KW-0645">Protease</keyword>
<dbReference type="SUPFAM" id="SSF50156">
    <property type="entry name" value="PDZ domain-like"/>
    <property type="match status" value="2"/>
</dbReference>
<dbReference type="Gene3D" id="2.30.42.10">
    <property type="match status" value="2"/>
</dbReference>
<evidence type="ECO:0000256" key="2">
    <source>
        <dbReference type="ARBA" id="ARBA00002610"/>
    </source>
</evidence>
<keyword evidence="11" id="KW-0378">Hydrolase</keyword>
<evidence type="ECO:0000256" key="6">
    <source>
        <dbReference type="ARBA" id="ARBA00013958"/>
    </source>
</evidence>
<feature type="binding site" evidence="16">
    <location>
        <position position="111"/>
    </location>
    <ligand>
        <name>substrate</name>
    </ligand>
</feature>
<comment type="similarity">
    <text evidence="4">Belongs to the peptidase S1C family.</text>
</comment>
<evidence type="ECO:0000256" key="18">
    <source>
        <dbReference type="SAM" id="SignalP"/>
    </source>
</evidence>
<protein>
    <recommendedName>
        <fullName evidence="6">Probable periplasmic serine endoprotease DegP-like</fullName>
        <ecNumber evidence="5">3.4.21.107</ecNumber>
    </recommendedName>
    <alternativeName>
        <fullName evidence="14">Protease Do</fullName>
    </alternativeName>
</protein>
<feature type="domain" description="PDZ" evidence="19">
    <location>
        <begin position="366"/>
        <end position="461"/>
    </location>
</feature>
<dbReference type="Proteomes" id="UP000194798">
    <property type="component" value="Unassembled WGS sequence"/>
</dbReference>
<evidence type="ECO:0000256" key="4">
    <source>
        <dbReference type="ARBA" id="ARBA00010541"/>
    </source>
</evidence>
<organism evidence="20 21">
    <name type="scientific">Thioflexithrix psekupsensis</name>
    <dbReference type="NCBI Taxonomy" id="1570016"/>
    <lineage>
        <taxon>Bacteria</taxon>
        <taxon>Pseudomonadati</taxon>
        <taxon>Pseudomonadota</taxon>
        <taxon>Gammaproteobacteria</taxon>
        <taxon>Thiotrichales</taxon>
        <taxon>Thioflexithrix</taxon>
    </lineage>
</organism>
<evidence type="ECO:0000256" key="9">
    <source>
        <dbReference type="ARBA" id="ARBA00022737"/>
    </source>
</evidence>
<feature type="binding site" evidence="16">
    <location>
        <position position="141"/>
    </location>
    <ligand>
        <name>substrate</name>
    </ligand>
</feature>
<feature type="chain" id="PRO_5039727558" description="Probable periplasmic serine endoprotease DegP-like" evidence="18">
    <location>
        <begin position="21"/>
        <end position="472"/>
    </location>
</feature>
<keyword evidence="12" id="KW-0720">Serine protease</keyword>
<evidence type="ECO:0000256" key="12">
    <source>
        <dbReference type="ARBA" id="ARBA00022825"/>
    </source>
</evidence>
<dbReference type="GO" id="GO:0006508">
    <property type="term" value="P:proteolysis"/>
    <property type="evidence" value="ECO:0007669"/>
    <property type="project" value="UniProtKB-KW"/>
</dbReference>
<keyword evidence="8 18" id="KW-0732">Signal</keyword>
<dbReference type="InterPro" id="IPR011782">
    <property type="entry name" value="Pept_S1C_Do"/>
</dbReference>
<dbReference type="InterPro" id="IPR009003">
    <property type="entry name" value="Peptidase_S1_PA"/>
</dbReference>
<keyword evidence="21" id="KW-1185">Reference proteome</keyword>
<dbReference type="InterPro" id="IPR001940">
    <property type="entry name" value="Peptidase_S1C"/>
</dbReference>
<dbReference type="PANTHER" id="PTHR22939:SF130">
    <property type="entry name" value="PERIPLASMIC SERINE ENDOPROTEASE DEGP-LIKE-RELATED"/>
    <property type="match status" value="1"/>
</dbReference>
<dbReference type="EC" id="3.4.21.107" evidence="5"/>
<comment type="function">
    <text evidence="2">Might be efficient in the degradation of transiently denatured and unfolded proteins which accumulate in the periplasm following stress conditions.</text>
</comment>
<evidence type="ECO:0000256" key="7">
    <source>
        <dbReference type="ARBA" id="ARBA00022670"/>
    </source>
</evidence>
<evidence type="ECO:0000259" key="19">
    <source>
        <dbReference type="PROSITE" id="PS50106"/>
    </source>
</evidence>
<evidence type="ECO:0000256" key="13">
    <source>
        <dbReference type="ARBA" id="ARBA00023016"/>
    </source>
</evidence>
<dbReference type="GO" id="GO:0042597">
    <property type="term" value="C:periplasmic space"/>
    <property type="evidence" value="ECO:0007669"/>
    <property type="project" value="UniProtKB-SubCell"/>
</dbReference>
<evidence type="ECO:0000256" key="1">
    <source>
        <dbReference type="ARBA" id="ARBA00001772"/>
    </source>
</evidence>
<evidence type="ECO:0000256" key="3">
    <source>
        <dbReference type="ARBA" id="ARBA00004418"/>
    </source>
</evidence>
<evidence type="ECO:0000313" key="20">
    <source>
        <dbReference type="EMBL" id="OUD14662.1"/>
    </source>
</evidence>
<feature type="binding site" evidence="16">
    <location>
        <begin position="212"/>
        <end position="214"/>
    </location>
    <ligand>
        <name>substrate</name>
    </ligand>
</feature>
<keyword evidence="10" id="KW-0574">Periplasm</keyword>
<dbReference type="InterPro" id="IPR036034">
    <property type="entry name" value="PDZ_sf"/>
</dbReference>
<evidence type="ECO:0000256" key="5">
    <source>
        <dbReference type="ARBA" id="ARBA00013035"/>
    </source>
</evidence>
<dbReference type="Pfam" id="PF13365">
    <property type="entry name" value="Trypsin_2"/>
    <property type="match status" value="1"/>
</dbReference>
<reference evidence="20 21" key="1">
    <citation type="submission" date="2016-12" db="EMBL/GenBank/DDBJ databases">
        <title>Thioflexothrix psekupsii D3 genome sequencing and assembly.</title>
        <authorList>
            <person name="Fomenkov A."/>
            <person name="Vincze T."/>
            <person name="Grabovich M."/>
            <person name="Anton B.P."/>
            <person name="Dubinina G."/>
            <person name="Orlova M."/>
            <person name="Belousova E."/>
            <person name="Roberts R.J."/>
        </authorList>
    </citation>
    <scope>NUCLEOTIDE SEQUENCE [LARGE SCALE GENOMIC DNA]</scope>
    <source>
        <strain evidence="20">D3</strain>
    </source>
</reference>
<comment type="catalytic activity">
    <reaction evidence="1">
        <text>Acts on substrates that are at least partially unfolded. The cleavage site P1 residue is normally between a pair of hydrophobic residues, such as Val-|-Val.</text>
        <dbReference type="EC" id="3.4.21.107"/>
    </reaction>
</comment>
<dbReference type="SUPFAM" id="SSF50494">
    <property type="entry name" value="Trypsin-like serine proteases"/>
    <property type="match status" value="1"/>
</dbReference>
<evidence type="ECO:0000256" key="14">
    <source>
        <dbReference type="ARBA" id="ARBA00032850"/>
    </source>
</evidence>
<feature type="signal peptide" evidence="18">
    <location>
        <begin position="1"/>
        <end position="20"/>
    </location>
</feature>
<comment type="subcellular location">
    <subcellularLocation>
        <location evidence="3">Periplasm</location>
    </subcellularLocation>
</comment>
<gene>
    <name evidence="20" type="ORF">TPSD3_08230</name>
</gene>
<evidence type="ECO:0000256" key="10">
    <source>
        <dbReference type="ARBA" id="ARBA00022764"/>
    </source>
</evidence>
<dbReference type="EMBL" id="MSLT01000012">
    <property type="protein sequence ID" value="OUD14662.1"/>
    <property type="molecule type" value="Genomic_DNA"/>
</dbReference>
<dbReference type="GO" id="GO:0004252">
    <property type="term" value="F:serine-type endopeptidase activity"/>
    <property type="evidence" value="ECO:0007669"/>
    <property type="project" value="InterPro"/>
</dbReference>
<feature type="active site" description="Charge relay system" evidence="15">
    <location>
        <position position="111"/>
    </location>
</feature>
<dbReference type="SMART" id="SM00228">
    <property type="entry name" value="PDZ"/>
    <property type="match status" value="2"/>
</dbReference>
<dbReference type="Pfam" id="PF13180">
    <property type="entry name" value="PDZ_2"/>
    <property type="match status" value="2"/>
</dbReference>
<evidence type="ECO:0000256" key="8">
    <source>
        <dbReference type="ARBA" id="ARBA00022729"/>
    </source>
</evidence>
<feature type="domain" description="PDZ" evidence="19">
    <location>
        <begin position="263"/>
        <end position="323"/>
    </location>
</feature>
<dbReference type="AlphaFoldDB" id="A0A251XAU1"/>
<dbReference type="PRINTS" id="PR00834">
    <property type="entry name" value="PROTEASES2C"/>
</dbReference>
<feature type="region of interest" description="Disordered" evidence="17">
    <location>
        <begin position="42"/>
        <end position="66"/>
    </location>
</feature>
<dbReference type="Gene3D" id="2.40.10.120">
    <property type="match status" value="1"/>
</dbReference>
<proteinExistence type="inferred from homology"/>
<feature type="active site" description="Charge relay system" evidence="15">
    <location>
        <position position="214"/>
    </location>
</feature>
<evidence type="ECO:0000256" key="16">
    <source>
        <dbReference type="PIRSR" id="PIRSR611782-2"/>
    </source>
</evidence>
<accession>A0A251XAU1</accession>
<keyword evidence="13" id="KW-0346">Stress response</keyword>